<evidence type="ECO:0000256" key="1">
    <source>
        <dbReference type="ARBA" id="ARBA00022679"/>
    </source>
</evidence>
<organism evidence="6 7">
    <name type="scientific">Paramecium sonneborni</name>
    <dbReference type="NCBI Taxonomy" id="65129"/>
    <lineage>
        <taxon>Eukaryota</taxon>
        <taxon>Sar</taxon>
        <taxon>Alveolata</taxon>
        <taxon>Ciliophora</taxon>
        <taxon>Intramacronucleata</taxon>
        <taxon>Oligohymenophorea</taxon>
        <taxon>Peniculida</taxon>
        <taxon>Parameciidae</taxon>
        <taxon>Paramecium</taxon>
    </lineage>
</organism>
<dbReference type="GO" id="GO:0005829">
    <property type="term" value="C:cytosol"/>
    <property type="evidence" value="ECO:0007669"/>
    <property type="project" value="TreeGrafter"/>
</dbReference>
<dbReference type="GO" id="GO:0016020">
    <property type="term" value="C:membrane"/>
    <property type="evidence" value="ECO:0007669"/>
    <property type="project" value="TreeGrafter"/>
</dbReference>
<sequence length="141" mass="17107">MLMMISYNKFILDPAYLSRLGSPLYMTLQILEAQPFTAKCDVWSVGLMFYELFCAFQIPTQTFQIIKVKELITLILRVQQKIEFLWKEFLKIKQQRQMKEQLKKYIKRQTCCWMLGQESNQYTKKFKSIYLRCFIRNQMIN</sequence>
<keyword evidence="3" id="KW-0418">Kinase</keyword>
<protein>
    <recommendedName>
        <fullName evidence="5">Protein kinase domain-containing protein</fullName>
    </recommendedName>
</protein>
<dbReference type="GO" id="GO:0000407">
    <property type="term" value="C:phagophore assembly site"/>
    <property type="evidence" value="ECO:0007669"/>
    <property type="project" value="TreeGrafter"/>
</dbReference>
<comment type="caution">
    <text evidence="6">The sequence shown here is derived from an EMBL/GenBank/DDBJ whole genome shotgun (WGS) entry which is preliminary data.</text>
</comment>
<evidence type="ECO:0000256" key="4">
    <source>
        <dbReference type="ARBA" id="ARBA00022840"/>
    </source>
</evidence>
<feature type="domain" description="Protein kinase" evidence="5">
    <location>
        <begin position="1"/>
        <end position="141"/>
    </location>
</feature>
<dbReference type="GO" id="GO:0005524">
    <property type="term" value="F:ATP binding"/>
    <property type="evidence" value="ECO:0007669"/>
    <property type="project" value="UniProtKB-KW"/>
</dbReference>
<evidence type="ECO:0000259" key="5">
    <source>
        <dbReference type="PROSITE" id="PS50011"/>
    </source>
</evidence>
<name>A0A8S1P288_9CILI</name>
<reference evidence="6" key="1">
    <citation type="submission" date="2021-01" db="EMBL/GenBank/DDBJ databases">
        <authorList>
            <consortium name="Genoscope - CEA"/>
            <person name="William W."/>
        </authorList>
    </citation>
    <scope>NUCLEOTIDE SEQUENCE</scope>
</reference>
<evidence type="ECO:0000313" key="7">
    <source>
        <dbReference type="Proteomes" id="UP000692954"/>
    </source>
</evidence>
<evidence type="ECO:0000256" key="2">
    <source>
        <dbReference type="ARBA" id="ARBA00022741"/>
    </source>
</evidence>
<keyword evidence="7" id="KW-1185">Reference proteome</keyword>
<dbReference type="EMBL" id="CAJJDN010000064">
    <property type="protein sequence ID" value="CAD8095204.1"/>
    <property type="molecule type" value="Genomic_DNA"/>
</dbReference>
<dbReference type="GO" id="GO:0005776">
    <property type="term" value="C:autophagosome"/>
    <property type="evidence" value="ECO:0007669"/>
    <property type="project" value="TreeGrafter"/>
</dbReference>
<keyword evidence="1" id="KW-0808">Transferase</keyword>
<dbReference type="PROSITE" id="PS50011">
    <property type="entry name" value="PROTEIN_KINASE_DOM"/>
    <property type="match status" value="1"/>
</dbReference>
<proteinExistence type="predicted"/>
<dbReference type="GO" id="GO:0010506">
    <property type="term" value="P:regulation of autophagy"/>
    <property type="evidence" value="ECO:0007669"/>
    <property type="project" value="InterPro"/>
</dbReference>
<gene>
    <name evidence="6" type="ORF">PSON_ATCC_30995.1.T0640057</name>
</gene>
<evidence type="ECO:0000256" key="3">
    <source>
        <dbReference type="ARBA" id="ARBA00022777"/>
    </source>
</evidence>
<dbReference type="AlphaFoldDB" id="A0A8S1P288"/>
<dbReference type="InterPro" id="IPR045269">
    <property type="entry name" value="Atg1-like"/>
</dbReference>
<dbReference type="Pfam" id="PF00069">
    <property type="entry name" value="Pkinase"/>
    <property type="match status" value="1"/>
</dbReference>
<keyword evidence="4" id="KW-0067">ATP-binding</keyword>
<accession>A0A8S1P288</accession>
<dbReference type="PANTHER" id="PTHR24348">
    <property type="entry name" value="SERINE/THREONINE-PROTEIN KINASE UNC-51-RELATED"/>
    <property type="match status" value="1"/>
</dbReference>
<dbReference type="OrthoDB" id="4062651at2759"/>
<dbReference type="Proteomes" id="UP000692954">
    <property type="component" value="Unassembled WGS sequence"/>
</dbReference>
<dbReference type="InterPro" id="IPR000719">
    <property type="entry name" value="Prot_kinase_dom"/>
</dbReference>
<keyword evidence="2" id="KW-0547">Nucleotide-binding</keyword>
<dbReference type="PANTHER" id="PTHR24348:SF22">
    <property type="entry name" value="NON-SPECIFIC SERINE_THREONINE PROTEIN KINASE"/>
    <property type="match status" value="1"/>
</dbReference>
<dbReference type="GO" id="GO:0000045">
    <property type="term" value="P:autophagosome assembly"/>
    <property type="evidence" value="ECO:0007669"/>
    <property type="project" value="TreeGrafter"/>
</dbReference>
<evidence type="ECO:0000313" key="6">
    <source>
        <dbReference type="EMBL" id="CAD8095204.1"/>
    </source>
</evidence>
<dbReference type="GO" id="GO:0004674">
    <property type="term" value="F:protein serine/threonine kinase activity"/>
    <property type="evidence" value="ECO:0007669"/>
    <property type="project" value="InterPro"/>
</dbReference>